<proteinExistence type="predicted"/>
<feature type="compositionally biased region" description="Basic and acidic residues" evidence="1">
    <location>
        <begin position="90"/>
        <end position="111"/>
    </location>
</feature>
<feature type="compositionally biased region" description="Polar residues" evidence="1">
    <location>
        <begin position="67"/>
        <end position="78"/>
    </location>
</feature>
<feature type="region of interest" description="Disordered" evidence="1">
    <location>
        <begin position="1"/>
        <end position="124"/>
    </location>
</feature>
<accession>A0A4R2ECE4</accession>
<evidence type="ECO:0000313" key="2">
    <source>
        <dbReference type="EMBL" id="TCN63684.1"/>
    </source>
</evidence>
<dbReference type="AlphaFoldDB" id="A0A4R2ECE4"/>
<keyword evidence="3" id="KW-1185">Reference proteome</keyword>
<dbReference type="EMBL" id="SLWB01000015">
    <property type="protein sequence ID" value="TCN63684.1"/>
    <property type="molecule type" value="Genomic_DNA"/>
</dbReference>
<sequence length="182" mass="19268">MTKAKNDTEGKGNLLEEKDKAPLNGEGATSPEPTPSPSTSPLDSARGTIGEHVSGEETNKNPEEGAASNSSTEANAQTGEGKGASAGKPESGKEEKAPSKDKKKEEADAPKPKPSTQQKKAADAAKTIVEMMDANKVDVLFENSKGEFFTNDNLAHLSEKGAKDKVKCLRRETLEMLIKSVE</sequence>
<dbReference type="OrthoDB" id="10019227at2"/>
<gene>
    <name evidence="2" type="ORF">CLV25_11534</name>
</gene>
<organism evidence="2 3">
    <name type="scientific">Acetobacteroides hydrogenigenes</name>
    <dbReference type="NCBI Taxonomy" id="979970"/>
    <lineage>
        <taxon>Bacteria</taxon>
        <taxon>Pseudomonadati</taxon>
        <taxon>Bacteroidota</taxon>
        <taxon>Bacteroidia</taxon>
        <taxon>Bacteroidales</taxon>
        <taxon>Rikenellaceae</taxon>
        <taxon>Acetobacteroides</taxon>
    </lineage>
</organism>
<feature type="compositionally biased region" description="Basic and acidic residues" evidence="1">
    <location>
        <begin position="53"/>
        <end position="63"/>
    </location>
</feature>
<evidence type="ECO:0000313" key="3">
    <source>
        <dbReference type="Proteomes" id="UP000294830"/>
    </source>
</evidence>
<dbReference type="Proteomes" id="UP000294830">
    <property type="component" value="Unassembled WGS sequence"/>
</dbReference>
<evidence type="ECO:0000256" key="1">
    <source>
        <dbReference type="SAM" id="MobiDB-lite"/>
    </source>
</evidence>
<comment type="caution">
    <text evidence="2">The sequence shown here is derived from an EMBL/GenBank/DDBJ whole genome shotgun (WGS) entry which is preliminary data.</text>
</comment>
<name>A0A4R2ECE4_9BACT</name>
<protein>
    <submittedName>
        <fullName evidence="2">Uncharacterized protein</fullName>
    </submittedName>
</protein>
<dbReference type="RefSeq" id="WP_131840122.1">
    <property type="nucleotide sequence ID" value="NZ_SLWB01000015.1"/>
</dbReference>
<reference evidence="2 3" key="1">
    <citation type="submission" date="2019-03" db="EMBL/GenBank/DDBJ databases">
        <title>Genomic Encyclopedia of Archaeal and Bacterial Type Strains, Phase II (KMG-II): from individual species to whole genera.</title>
        <authorList>
            <person name="Goeker M."/>
        </authorList>
    </citation>
    <scope>NUCLEOTIDE SEQUENCE [LARGE SCALE GENOMIC DNA]</scope>
    <source>
        <strain evidence="2 3">RL-C</strain>
    </source>
</reference>
<feature type="compositionally biased region" description="Basic and acidic residues" evidence="1">
    <location>
        <begin position="1"/>
        <end position="21"/>
    </location>
</feature>